<dbReference type="PANTHER" id="PTHR34219:SF3">
    <property type="entry name" value="BLL7967 PROTEIN"/>
    <property type="match status" value="1"/>
</dbReference>
<feature type="transmembrane region" description="Helical" evidence="2">
    <location>
        <begin position="16"/>
        <end position="37"/>
    </location>
</feature>
<feature type="transmembrane region" description="Helical" evidence="2">
    <location>
        <begin position="190"/>
        <end position="214"/>
    </location>
</feature>
<feature type="transmembrane region" description="Helical" evidence="2">
    <location>
        <begin position="148"/>
        <end position="169"/>
    </location>
</feature>
<organism evidence="3 4">
    <name type="scientific">Spirosoma pollinicola</name>
    <dbReference type="NCBI Taxonomy" id="2057025"/>
    <lineage>
        <taxon>Bacteria</taxon>
        <taxon>Pseudomonadati</taxon>
        <taxon>Bacteroidota</taxon>
        <taxon>Cytophagia</taxon>
        <taxon>Cytophagales</taxon>
        <taxon>Cytophagaceae</taxon>
        <taxon>Spirosoma</taxon>
    </lineage>
</organism>
<evidence type="ECO:0000313" key="4">
    <source>
        <dbReference type="Proteomes" id="UP000232883"/>
    </source>
</evidence>
<protein>
    <submittedName>
        <fullName evidence="3">Peptidase</fullName>
    </submittedName>
</protein>
<keyword evidence="2" id="KW-0472">Membrane</keyword>
<evidence type="ECO:0000256" key="2">
    <source>
        <dbReference type="SAM" id="Phobius"/>
    </source>
</evidence>
<feature type="transmembrane region" description="Helical" evidence="2">
    <location>
        <begin position="340"/>
        <end position="361"/>
    </location>
</feature>
<dbReference type="KEGG" id="spir:CWM47_13835"/>
<gene>
    <name evidence="3" type="ORF">CWM47_13835</name>
</gene>
<dbReference type="EMBL" id="CP025096">
    <property type="protein sequence ID" value="AUD02818.1"/>
    <property type="molecule type" value="Genomic_DNA"/>
</dbReference>
<sequence length="409" mass="45678">MSTAKQVKTWFQIHKWTSLICTAFLLMLCLTGLPLIFTEEIEALEGKPPLAPTMPAGTPTVPLERLVQTVRQQFPANVIRFVYWDEHEPNTTTFTLSDSLTAPADNYKLVILDNRTAHVLEEPKLQEGFMYVMLQLHIDMFMGLGGKLFLGLMGLLFVVAIGSGLMLYSPIMRRFDFGMIRTEKSTRLKWLDLHNLLGVVTVVWATVVGFTGVLNTLAEVVQGVWQQGQLAEMVAPYKGAAPLVGKLSPLDQALTVAKQAAPDMEPSFVAYPGTLYSSQHHYAVFMKGNTPLTERLAKPALIDAKTGKLTDMRSMPWYVNAVFISQPLHFGDYGGLPLKIIWAFFDIITIVVLVSGLYLWFARNKATKAHLNRMSKSKSTSSTSDQLNRQAEDDEILTLTLLKQDEHKA</sequence>
<proteinExistence type="predicted"/>
<dbReference type="OrthoDB" id="111691at2"/>
<dbReference type="PANTHER" id="PTHR34219">
    <property type="entry name" value="IRON-REGULATED INNER MEMBRANE PROTEIN-RELATED"/>
    <property type="match status" value="1"/>
</dbReference>
<keyword evidence="2" id="KW-1133">Transmembrane helix</keyword>
<reference evidence="3 4" key="1">
    <citation type="submission" date="2017-11" db="EMBL/GenBank/DDBJ databases">
        <title>Taxonomic description and genome sequences of Spirosoma HA7 sp. nov., isolated from pollen microhabitat of Corylus avellana.</title>
        <authorList>
            <person name="Ambika Manirajan B."/>
            <person name="Suarez C."/>
            <person name="Ratering S."/>
            <person name="Geissler-Plaum R."/>
            <person name="Cardinale M."/>
            <person name="Sylvia S."/>
        </authorList>
    </citation>
    <scope>NUCLEOTIDE SEQUENCE [LARGE SCALE GENOMIC DNA]</scope>
    <source>
        <strain evidence="3 4">HA7</strain>
    </source>
</reference>
<dbReference type="Pfam" id="PF03929">
    <property type="entry name" value="PepSY_TM"/>
    <property type="match status" value="1"/>
</dbReference>
<feature type="region of interest" description="Disordered" evidence="1">
    <location>
        <begin position="372"/>
        <end position="391"/>
    </location>
</feature>
<evidence type="ECO:0000256" key="1">
    <source>
        <dbReference type="SAM" id="MobiDB-lite"/>
    </source>
</evidence>
<dbReference type="RefSeq" id="WP_100988534.1">
    <property type="nucleotide sequence ID" value="NZ_CP025096.1"/>
</dbReference>
<keyword evidence="2" id="KW-0812">Transmembrane</keyword>
<dbReference type="AlphaFoldDB" id="A0A2K8YZ47"/>
<evidence type="ECO:0000313" key="3">
    <source>
        <dbReference type="EMBL" id="AUD02818.1"/>
    </source>
</evidence>
<keyword evidence="4" id="KW-1185">Reference proteome</keyword>
<dbReference type="Proteomes" id="UP000232883">
    <property type="component" value="Chromosome"/>
</dbReference>
<accession>A0A2K8YZ47</accession>
<dbReference type="InterPro" id="IPR005625">
    <property type="entry name" value="PepSY-ass_TM"/>
</dbReference>
<name>A0A2K8YZ47_9BACT</name>